<protein>
    <submittedName>
        <fullName evidence="1">Uncharacterized protein</fullName>
    </submittedName>
</protein>
<reference evidence="1 2" key="1">
    <citation type="submission" date="2020-01" db="EMBL/GenBank/DDBJ databases">
        <authorList>
            <person name="Kim M.K."/>
        </authorList>
    </citation>
    <scope>NUCLEOTIDE SEQUENCE [LARGE SCALE GENOMIC DNA]</scope>
    <source>
        <strain evidence="1 2">172606-1</strain>
    </source>
</reference>
<dbReference type="AlphaFoldDB" id="A0A6C0GR34"/>
<evidence type="ECO:0000313" key="1">
    <source>
        <dbReference type="EMBL" id="QHT70022.1"/>
    </source>
</evidence>
<evidence type="ECO:0000313" key="2">
    <source>
        <dbReference type="Proteomes" id="UP000480178"/>
    </source>
</evidence>
<accession>A0A6C0GR34</accession>
<gene>
    <name evidence="1" type="ORF">GXP67_26940</name>
</gene>
<organism evidence="1 2">
    <name type="scientific">Rhodocytophaga rosea</name>
    <dbReference type="NCBI Taxonomy" id="2704465"/>
    <lineage>
        <taxon>Bacteria</taxon>
        <taxon>Pseudomonadati</taxon>
        <taxon>Bacteroidota</taxon>
        <taxon>Cytophagia</taxon>
        <taxon>Cytophagales</taxon>
        <taxon>Rhodocytophagaceae</taxon>
        <taxon>Rhodocytophaga</taxon>
    </lineage>
</organism>
<dbReference type="Proteomes" id="UP000480178">
    <property type="component" value="Chromosome"/>
</dbReference>
<proteinExistence type="predicted"/>
<dbReference type="EMBL" id="CP048222">
    <property type="protein sequence ID" value="QHT70022.1"/>
    <property type="molecule type" value="Genomic_DNA"/>
</dbReference>
<sequence length="175" mass="20901">MTKNIDRKNLFVVGKSAADRQRFVDNIVATTNKVVYRFPPNIRSFDNYIEQVRRLFPFVPTNWHEQNPKKWTRNQVWDFHLDWTNNTHSILIVIEEFGKMEENWEIEIIRDYLQKSYYQEQINNPLVNFQLIVTQEEDEGIVEKLSAIFGLKENEKRTSNQVISGKLQVINLELL</sequence>
<name>A0A6C0GR34_9BACT</name>
<dbReference type="RefSeq" id="WP_162446005.1">
    <property type="nucleotide sequence ID" value="NZ_CP048222.1"/>
</dbReference>
<keyword evidence="2" id="KW-1185">Reference proteome</keyword>
<dbReference type="KEGG" id="rhoz:GXP67_26940"/>